<reference evidence="2 3" key="1">
    <citation type="journal article" date="2009" name="Nature">
        <title>The Sorghum bicolor genome and the diversification of grasses.</title>
        <authorList>
            <person name="Paterson A.H."/>
            <person name="Bowers J.E."/>
            <person name="Bruggmann R."/>
            <person name="Dubchak I."/>
            <person name="Grimwood J."/>
            <person name="Gundlach H."/>
            <person name="Haberer G."/>
            <person name="Hellsten U."/>
            <person name="Mitros T."/>
            <person name="Poliakov A."/>
            <person name="Schmutz J."/>
            <person name="Spannagl M."/>
            <person name="Tang H."/>
            <person name="Wang X."/>
            <person name="Wicker T."/>
            <person name="Bharti A.K."/>
            <person name="Chapman J."/>
            <person name="Feltus F.A."/>
            <person name="Gowik U."/>
            <person name="Grigoriev I.V."/>
            <person name="Lyons E."/>
            <person name="Maher C.A."/>
            <person name="Martis M."/>
            <person name="Narechania A."/>
            <person name="Otillar R.P."/>
            <person name="Penning B.W."/>
            <person name="Salamov A.A."/>
            <person name="Wang Y."/>
            <person name="Zhang L."/>
            <person name="Carpita N.C."/>
            <person name="Freeling M."/>
            <person name="Gingle A.R."/>
            <person name="Hash C.T."/>
            <person name="Keller B."/>
            <person name="Klein P."/>
            <person name="Kresovich S."/>
            <person name="McCann M.C."/>
            <person name="Ming R."/>
            <person name="Peterson D.G."/>
            <person name="Mehboob-ur-Rahman"/>
            <person name="Ware D."/>
            <person name="Westhoff P."/>
            <person name="Mayer K.F."/>
            <person name="Messing J."/>
            <person name="Rokhsar D.S."/>
        </authorList>
    </citation>
    <scope>NUCLEOTIDE SEQUENCE [LARGE SCALE GENOMIC DNA]</scope>
    <source>
        <strain evidence="3">cv. BTx623</strain>
    </source>
</reference>
<dbReference type="EMBL" id="CM000765">
    <property type="protein sequence ID" value="KXG26612.1"/>
    <property type="molecule type" value="Genomic_DNA"/>
</dbReference>
<dbReference type="Gramene" id="KXG26612">
    <property type="protein sequence ID" value="KXG26612"/>
    <property type="gene ID" value="SORBI_3006G129400"/>
</dbReference>
<protein>
    <submittedName>
        <fullName evidence="2">Uncharacterized protein</fullName>
    </submittedName>
</protein>
<sequence>MEECPTTTNRDQLPVPPPAGCRLSHPTSAATNLLAASLTPFGRRERPSALDAGIERRSAGGGRVRPSADCSSPAWSSSRISICRGRLAPTASSRQIILPLFNCWSFIKVCCFGACSSLGSRERCCSRSLARRSGRSMAESLTTSPGWWCRGDRGVSP</sequence>
<evidence type="ECO:0000256" key="1">
    <source>
        <dbReference type="SAM" id="MobiDB-lite"/>
    </source>
</evidence>
<reference evidence="3" key="2">
    <citation type="journal article" date="2018" name="Plant J.">
        <title>The Sorghum bicolor reference genome: improved assembly, gene annotations, a transcriptome atlas, and signatures of genome organization.</title>
        <authorList>
            <person name="McCormick R.F."/>
            <person name="Truong S.K."/>
            <person name="Sreedasyam A."/>
            <person name="Jenkins J."/>
            <person name="Shu S."/>
            <person name="Sims D."/>
            <person name="Kennedy M."/>
            <person name="Amirebrahimi M."/>
            <person name="Weers B.D."/>
            <person name="McKinley B."/>
            <person name="Mattison A."/>
            <person name="Morishige D.T."/>
            <person name="Grimwood J."/>
            <person name="Schmutz J."/>
            <person name="Mullet J.E."/>
        </authorList>
    </citation>
    <scope>NUCLEOTIDE SEQUENCE [LARGE SCALE GENOMIC DNA]</scope>
    <source>
        <strain evidence="3">cv. BTx623</strain>
    </source>
</reference>
<feature type="region of interest" description="Disordered" evidence="1">
    <location>
        <begin position="46"/>
        <end position="75"/>
    </location>
</feature>
<dbReference type="InParanoid" id="A0A1B6PLT0"/>
<name>A0A1B6PLT0_SORBI</name>
<dbReference type="Proteomes" id="UP000000768">
    <property type="component" value="Chromosome 6"/>
</dbReference>
<feature type="compositionally biased region" description="Basic and acidic residues" evidence="1">
    <location>
        <begin position="46"/>
        <end position="58"/>
    </location>
</feature>
<dbReference type="AlphaFoldDB" id="A0A1B6PLT0"/>
<gene>
    <name evidence="2" type="ORF">SORBI_3006G129400</name>
</gene>
<keyword evidence="3" id="KW-1185">Reference proteome</keyword>
<accession>A0A1B6PLT0</accession>
<proteinExistence type="predicted"/>
<evidence type="ECO:0000313" key="3">
    <source>
        <dbReference type="Proteomes" id="UP000000768"/>
    </source>
</evidence>
<evidence type="ECO:0000313" key="2">
    <source>
        <dbReference type="EMBL" id="KXG26612.1"/>
    </source>
</evidence>
<organism evidence="2 3">
    <name type="scientific">Sorghum bicolor</name>
    <name type="common">Sorghum</name>
    <name type="synonym">Sorghum vulgare</name>
    <dbReference type="NCBI Taxonomy" id="4558"/>
    <lineage>
        <taxon>Eukaryota</taxon>
        <taxon>Viridiplantae</taxon>
        <taxon>Streptophyta</taxon>
        <taxon>Embryophyta</taxon>
        <taxon>Tracheophyta</taxon>
        <taxon>Spermatophyta</taxon>
        <taxon>Magnoliopsida</taxon>
        <taxon>Liliopsida</taxon>
        <taxon>Poales</taxon>
        <taxon>Poaceae</taxon>
        <taxon>PACMAD clade</taxon>
        <taxon>Panicoideae</taxon>
        <taxon>Andropogonodae</taxon>
        <taxon>Andropogoneae</taxon>
        <taxon>Sorghinae</taxon>
        <taxon>Sorghum</taxon>
    </lineage>
</organism>